<dbReference type="Gene3D" id="3.40.1260.10">
    <property type="entry name" value="DsrEFH-like"/>
    <property type="match status" value="1"/>
</dbReference>
<accession>A0A830F7H5</accession>
<dbReference type="RefSeq" id="WP_188978538.1">
    <property type="nucleotide sequence ID" value="NZ_BMPG01000002.1"/>
</dbReference>
<dbReference type="Pfam" id="PF02635">
    <property type="entry name" value="DsrE"/>
    <property type="match status" value="1"/>
</dbReference>
<comment type="caution">
    <text evidence="1">The sequence shown here is derived from an EMBL/GenBank/DDBJ whole genome shotgun (WGS) entry which is preliminary data.</text>
</comment>
<dbReference type="PANTHER" id="PTHR37691:SF1">
    <property type="entry name" value="BLR3518 PROTEIN"/>
    <property type="match status" value="1"/>
</dbReference>
<dbReference type="OrthoDB" id="57062at2157"/>
<sequence>MQTVFHLGSADRAARALSNARNLLGDETVRVDAVAVVANGDGVRALLRRGEYREDVADLGGRVDFLACANSLDRYDLTPDDLADGVDVVSSGVGELTRLQSGGYAYVKP</sequence>
<gene>
    <name evidence="1" type="ORF">GCM10009039_20220</name>
</gene>
<dbReference type="Proteomes" id="UP000607197">
    <property type="component" value="Unassembled WGS sequence"/>
</dbReference>
<evidence type="ECO:0000313" key="1">
    <source>
        <dbReference type="EMBL" id="GGL61958.1"/>
    </source>
</evidence>
<dbReference type="AlphaFoldDB" id="A0A830F7H5"/>
<protein>
    <recommendedName>
        <fullName evidence="3">DsrE/DsrF-like family protein</fullName>
    </recommendedName>
</protein>
<reference evidence="1" key="2">
    <citation type="submission" date="2020-09" db="EMBL/GenBank/DDBJ databases">
        <authorList>
            <person name="Sun Q."/>
            <person name="Ohkuma M."/>
        </authorList>
    </citation>
    <scope>NUCLEOTIDE SEQUENCE</scope>
    <source>
        <strain evidence="1">JCM 19596</strain>
    </source>
</reference>
<name>A0A830F7H5_9EURY</name>
<dbReference type="EMBL" id="BMPG01000002">
    <property type="protein sequence ID" value="GGL61958.1"/>
    <property type="molecule type" value="Genomic_DNA"/>
</dbReference>
<proteinExistence type="predicted"/>
<dbReference type="InterPro" id="IPR003787">
    <property type="entry name" value="Sulphur_relay_DsrE/F-like"/>
</dbReference>
<reference evidence="1" key="1">
    <citation type="journal article" date="2014" name="Int. J. Syst. Evol. Microbiol.">
        <title>Complete genome sequence of Corynebacterium casei LMG S-19264T (=DSM 44701T), isolated from a smear-ripened cheese.</title>
        <authorList>
            <consortium name="US DOE Joint Genome Institute (JGI-PGF)"/>
            <person name="Walter F."/>
            <person name="Albersmeier A."/>
            <person name="Kalinowski J."/>
            <person name="Ruckert C."/>
        </authorList>
    </citation>
    <scope>NUCLEOTIDE SEQUENCE</scope>
    <source>
        <strain evidence="1">JCM 19596</strain>
    </source>
</reference>
<organism evidence="1 2">
    <name type="scientific">Halocalculus aciditolerans</name>
    <dbReference type="NCBI Taxonomy" id="1383812"/>
    <lineage>
        <taxon>Archaea</taxon>
        <taxon>Methanobacteriati</taxon>
        <taxon>Methanobacteriota</taxon>
        <taxon>Stenosarchaea group</taxon>
        <taxon>Halobacteria</taxon>
        <taxon>Halobacteriales</taxon>
        <taxon>Halobacteriaceae</taxon>
        <taxon>Halocalculus</taxon>
    </lineage>
</organism>
<dbReference type="PANTHER" id="PTHR37691">
    <property type="entry name" value="BLR3518 PROTEIN"/>
    <property type="match status" value="1"/>
</dbReference>
<dbReference type="InterPro" id="IPR027396">
    <property type="entry name" value="DsrEFH-like"/>
</dbReference>
<keyword evidence="2" id="KW-1185">Reference proteome</keyword>
<evidence type="ECO:0000313" key="2">
    <source>
        <dbReference type="Proteomes" id="UP000607197"/>
    </source>
</evidence>
<dbReference type="SUPFAM" id="SSF75169">
    <property type="entry name" value="DsrEFH-like"/>
    <property type="match status" value="1"/>
</dbReference>
<evidence type="ECO:0008006" key="3">
    <source>
        <dbReference type="Google" id="ProtNLM"/>
    </source>
</evidence>